<protein>
    <submittedName>
        <fullName evidence="1">Uncharacterized protein</fullName>
    </submittedName>
</protein>
<evidence type="ECO:0000313" key="2">
    <source>
        <dbReference type="Proteomes" id="UP001215598"/>
    </source>
</evidence>
<evidence type="ECO:0000313" key="1">
    <source>
        <dbReference type="EMBL" id="KAJ7690449.1"/>
    </source>
</evidence>
<proteinExistence type="predicted"/>
<gene>
    <name evidence="1" type="ORF">B0H16DRAFT_1486961</name>
</gene>
<organism evidence="1 2">
    <name type="scientific">Mycena metata</name>
    <dbReference type="NCBI Taxonomy" id="1033252"/>
    <lineage>
        <taxon>Eukaryota</taxon>
        <taxon>Fungi</taxon>
        <taxon>Dikarya</taxon>
        <taxon>Basidiomycota</taxon>
        <taxon>Agaricomycotina</taxon>
        <taxon>Agaricomycetes</taxon>
        <taxon>Agaricomycetidae</taxon>
        <taxon>Agaricales</taxon>
        <taxon>Marasmiineae</taxon>
        <taxon>Mycenaceae</taxon>
        <taxon>Mycena</taxon>
    </lineage>
</organism>
<dbReference type="EMBL" id="JARKIB010000843">
    <property type="protein sequence ID" value="KAJ7690449.1"/>
    <property type="molecule type" value="Genomic_DNA"/>
</dbReference>
<name>A0AAD7DFG0_9AGAR</name>
<reference evidence="1" key="1">
    <citation type="submission" date="2023-03" db="EMBL/GenBank/DDBJ databases">
        <title>Massive genome expansion in bonnet fungi (Mycena s.s.) driven by repeated elements and novel gene families across ecological guilds.</title>
        <authorList>
            <consortium name="Lawrence Berkeley National Laboratory"/>
            <person name="Harder C.B."/>
            <person name="Miyauchi S."/>
            <person name="Viragh M."/>
            <person name="Kuo A."/>
            <person name="Thoen E."/>
            <person name="Andreopoulos B."/>
            <person name="Lu D."/>
            <person name="Skrede I."/>
            <person name="Drula E."/>
            <person name="Henrissat B."/>
            <person name="Morin E."/>
            <person name="Kohler A."/>
            <person name="Barry K."/>
            <person name="LaButti K."/>
            <person name="Morin E."/>
            <person name="Salamov A."/>
            <person name="Lipzen A."/>
            <person name="Mereny Z."/>
            <person name="Hegedus B."/>
            <person name="Baldrian P."/>
            <person name="Stursova M."/>
            <person name="Weitz H."/>
            <person name="Taylor A."/>
            <person name="Grigoriev I.V."/>
            <person name="Nagy L.G."/>
            <person name="Martin F."/>
            <person name="Kauserud H."/>
        </authorList>
    </citation>
    <scope>NUCLEOTIDE SEQUENCE</scope>
    <source>
        <strain evidence="1">CBHHK182m</strain>
    </source>
</reference>
<comment type="caution">
    <text evidence="1">The sequence shown here is derived from an EMBL/GenBank/DDBJ whole genome shotgun (WGS) entry which is preliminary data.</text>
</comment>
<sequence length="129" mass="14308">MLNGWMGLGAVRRLALVVVLMVVVWEEDRHAVMCRAASRAIAVAVDFASTCSLLCWLGMYMREELTVCNRKERSPWPVDGVKKELGWDQKVTYRIAGQPPGETLYILSCPVEADLETAEASTLFEAGTT</sequence>
<dbReference type="Proteomes" id="UP001215598">
    <property type="component" value="Unassembled WGS sequence"/>
</dbReference>
<keyword evidence="2" id="KW-1185">Reference proteome</keyword>
<dbReference type="AlphaFoldDB" id="A0AAD7DFG0"/>
<accession>A0AAD7DFG0</accession>